<dbReference type="HOGENOM" id="CLU_2420686_0_0_6"/>
<organism evidence="2 3">
    <name type="scientific">Azotobacter vinelandii (strain DJ / ATCC BAA-1303)</name>
    <dbReference type="NCBI Taxonomy" id="322710"/>
    <lineage>
        <taxon>Bacteria</taxon>
        <taxon>Pseudomonadati</taxon>
        <taxon>Pseudomonadota</taxon>
        <taxon>Gammaproteobacteria</taxon>
        <taxon>Pseudomonadales</taxon>
        <taxon>Pseudomonadaceae</taxon>
        <taxon>Azotobacter</taxon>
    </lineage>
</organism>
<dbReference type="EMBL" id="CP001157">
    <property type="protein sequence ID" value="ACO77042.1"/>
    <property type="molecule type" value="Genomic_DNA"/>
</dbReference>
<protein>
    <submittedName>
        <fullName evidence="2">Uncharacterized protein</fullName>
    </submittedName>
</protein>
<gene>
    <name evidence="2" type="ordered locus">Avin_07970</name>
</gene>
<evidence type="ECO:0000313" key="2">
    <source>
        <dbReference type="EMBL" id="ACO77042.1"/>
    </source>
</evidence>
<dbReference type="KEGG" id="avn:Avin_07970"/>
<accession>C1DML2</accession>
<proteinExistence type="predicted"/>
<feature type="compositionally biased region" description="Basic and acidic residues" evidence="1">
    <location>
        <begin position="50"/>
        <end position="59"/>
    </location>
</feature>
<name>C1DML2_AZOVD</name>
<reference evidence="2 3" key="1">
    <citation type="journal article" date="2009" name="J. Bacteriol.">
        <title>Genome sequence of Azotobacter vinelandii, an obligate aerobe specialized to support diverse anaerobic metabolic processes.</title>
        <authorList>
            <person name="Setubal J.C."/>
            <person name="dos Santos P."/>
            <person name="Goldman B.S."/>
            <person name="Ertesvag H."/>
            <person name="Espin G."/>
            <person name="Rubio L.M."/>
            <person name="Valla S."/>
            <person name="Almeida N.F."/>
            <person name="Balasubramanian D."/>
            <person name="Cromes L."/>
            <person name="Curatti L."/>
            <person name="Du Z."/>
            <person name="Godsy E."/>
            <person name="Goodner B."/>
            <person name="Hellner-Burris K."/>
            <person name="Hernandez J.A."/>
            <person name="Houmiel K."/>
            <person name="Imperial J."/>
            <person name="Kennedy C."/>
            <person name="Larson T.J."/>
            <person name="Latreille P."/>
            <person name="Ligon L.S."/>
            <person name="Lu J."/>
            <person name="Maerk M."/>
            <person name="Miller N.M."/>
            <person name="Norton S."/>
            <person name="O'Carroll I.P."/>
            <person name="Paulsen I."/>
            <person name="Raulfs E.C."/>
            <person name="Roemer R."/>
            <person name="Rosser J."/>
            <person name="Segura D."/>
            <person name="Slater S."/>
            <person name="Stricklin S.L."/>
            <person name="Studholme D.J."/>
            <person name="Sun J."/>
            <person name="Viana C.J."/>
            <person name="Wallin E."/>
            <person name="Wang B."/>
            <person name="Wheeler C."/>
            <person name="Zhu H."/>
            <person name="Dean D.R."/>
            <person name="Dixon R."/>
            <person name="Wood D."/>
        </authorList>
    </citation>
    <scope>NUCLEOTIDE SEQUENCE [LARGE SCALE GENOMIC DNA]</scope>
    <source>
        <strain evidence="3">DJ / ATCC BAA-1303</strain>
    </source>
</reference>
<dbReference type="AlphaFoldDB" id="C1DML2"/>
<evidence type="ECO:0000313" key="3">
    <source>
        <dbReference type="Proteomes" id="UP000002424"/>
    </source>
</evidence>
<evidence type="ECO:0000256" key="1">
    <source>
        <dbReference type="SAM" id="MobiDB-lite"/>
    </source>
</evidence>
<keyword evidence="3" id="KW-1185">Reference proteome</keyword>
<feature type="region of interest" description="Disordered" evidence="1">
    <location>
        <begin position="1"/>
        <end position="76"/>
    </location>
</feature>
<dbReference type="EnsemblBacteria" id="ACO77042">
    <property type="protein sequence ID" value="ACO77042"/>
    <property type="gene ID" value="Avin_07970"/>
</dbReference>
<sequence>MDDSFSKCPIGPARQDGDGSPPRSSRRTRAATPRTACACQRTPCPPVDGRSVRERSTSRRERRRCRGPGSPRPLPASLCAVRARPWWNSRV</sequence>
<dbReference type="Proteomes" id="UP000002424">
    <property type="component" value="Chromosome"/>
</dbReference>